<dbReference type="OrthoDB" id="202203at2759"/>
<organism evidence="6 7">
    <name type="scientific">Pachysolen tannophilus NRRL Y-2460</name>
    <dbReference type="NCBI Taxonomy" id="669874"/>
    <lineage>
        <taxon>Eukaryota</taxon>
        <taxon>Fungi</taxon>
        <taxon>Dikarya</taxon>
        <taxon>Ascomycota</taxon>
        <taxon>Saccharomycotina</taxon>
        <taxon>Pichiomycetes</taxon>
        <taxon>Pachysolenaceae</taxon>
        <taxon>Pachysolen</taxon>
    </lineage>
</organism>
<evidence type="ECO:0000259" key="5">
    <source>
        <dbReference type="Pfam" id="PF07992"/>
    </source>
</evidence>
<keyword evidence="7" id="KW-1185">Reference proteome</keyword>
<dbReference type="Proteomes" id="UP000094236">
    <property type="component" value="Unassembled WGS sequence"/>
</dbReference>
<dbReference type="Pfam" id="PF07992">
    <property type="entry name" value="Pyr_redox_2"/>
    <property type="match status" value="1"/>
</dbReference>
<feature type="domain" description="FAD/NAD(P)-binding" evidence="5">
    <location>
        <begin position="7"/>
        <end position="326"/>
    </location>
</feature>
<dbReference type="GO" id="GO:0050660">
    <property type="term" value="F:flavin adenine dinucleotide binding"/>
    <property type="evidence" value="ECO:0007669"/>
    <property type="project" value="TreeGrafter"/>
</dbReference>
<dbReference type="STRING" id="669874.A0A1E4TW47"/>
<evidence type="ECO:0000256" key="1">
    <source>
        <dbReference type="ARBA" id="ARBA00006442"/>
    </source>
</evidence>
<dbReference type="InterPro" id="IPR023753">
    <property type="entry name" value="FAD/NAD-binding_dom"/>
</dbReference>
<reference evidence="7" key="1">
    <citation type="submission" date="2016-05" db="EMBL/GenBank/DDBJ databases">
        <title>Comparative genomics of biotechnologically important yeasts.</title>
        <authorList>
            <consortium name="DOE Joint Genome Institute"/>
            <person name="Riley R."/>
            <person name="Haridas S."/>
            <person name="Wolfe K.H."/>
            <person name="Lopes M.R."/>
            <person name="Hittinger C.T."/>
            <person name="Goker M."/>
            <person name="Salamov A."/>
            <person name="Wisecaver J."/>
            <person name="Long T.M."/>
            <person name="Aerts A.L."/>
            <person name="Barry K."/>
            <person name="Choi C."/>
            <person name="Clum A."/>
            <person name="Coughlan A.Y."/>
            <person name="Deshpande S."/>
            <person name="Douglass A.P."/>
            <person name="Hanson S.J."/>
            <person name="Klenk H.-P."/>
            <person name="Labutti K."/>
            <person name="Lapidus A."/>
            <person name="Lindquist E."/>
            <person name="Lipzen A."/>
            <person name="Meier-Kolthoff J.P."/>
            <person name="Ohm R.A."/>
            <person name="Otillar R.P."/>
            <person name="Pangilinan J."/>
            <person name="Peng Y."/>
            <person name="Rokas A."/>
            <person name="Rosa C.A."/>
            <person name="Scheuner C."/>
            <person name="Sibirny A.A."/>
            <person name="Slot J.C."/>
            <person name="Stielow J.B."/>
            <person name="Sun H."/>
            <person name="Kurtzman C.P."/>
            <person name="Blackwell M."/>
            <person name="Grigoriev I.V."/>
            <person name="Jeffries T.W."/>
        </authorList>
    </citation>
    <scope>NUCLEOTIDE SEQUENCE [LARGE SCALE GENOMIC DNA]</scope>
    <source>
        <strain evidence="7">NRRL Y-2460</strain>
    </source>
</reference>
<keyword evidence="3" id="KW-0274">FAD</keyword>
<dbReference type="Gene3D" id="3.50.50.100">
    <property type="match status" value="1"/>
</dbReference>
<dbReference type="PANTHER" id="PTHR43735">
    <property type="entry name" value="APOPTOSIS-INDUCING FACTOR 1"/>
    <property type="match status" value="1"/>
</dbReference>
<accession>A0A1E4TW47</accession>
<dbReference type="AlphaFoldDB" id="A0A1E4TW47"/>
<evidence type="ECO:0000256" key="4">
    <source>
        <dbReference type="ARBA" id="ARBA00023002"/>
    </source>
</evidence>
<keyword evidence="4" id="KW-0560">Oxidoreductase</keyword>
<gene>
    <name evidence="6" type="ORF">PACTADRAFT_80063</name>
</gene>
<dbReference type="PANTHER" id="PTHR43735:SF3">
    <property type="entry name" value="FERROPTOSIS SUPPRESSOR PROTEIN 1"/>
    <property type="match status" value="1"/>
</dbReference>
<evidence type="ECO:0000256" key="3">
    <source>
        <dbReference type="ARBA" id="ARBA00022827"/>
    </source>
</evidence>
<proteinExistence type="inferred from homology"/>
<evidence type="ECO:0000313" key="7">
    <source>
        <dbReference type="Proteomes" id="UP000094236"/>
    </source>
</evidence>
<dbReference type="GO" id="GO:0004174">
    <property type="term" value="F:electron-transferring-flavoprotein dehydrogenase activity"/>
    <property type="evidence" value="ECO:0007669"/>
    <property type="project" value="TreeGrafter"/>
</dbReference>
<dbReference type="SUPFAM" id="SSF51905">
    <property type="entry name" value="FAD/NAD(P)-binding domain"/>
    <property type="match status" value="1"/>
</dbReference>
<dbReference type="InterPro" id="IPR036188">
    <property type="entry name" value="FAD/NAD-bd_sf"/>
</dbReference>
<comment type="similarity">
    <text evidence="1">Belongs to the FAD-dependent oxidoreductase family.</text>
</comment>
<evidence type="ECO:0000313" key="6">
    <source>
        <dbReference type="EMBL" id="ODV95985.1"/>
    </source>
</evidence>
<evidence type="ECO:0000256" key="2">
    <source>
        <dbReference type="ARBA" id="ARBA00022630"/>
    </source>
</evidence>
<protein>
    <recommendedName>
        <fullName evidence="5">FAD/NAD(P)-binding domain-containing protein</fullName>
    </recommendedName>
</protein>
<dbReference type="GO" id="GO:0005737">
    <property type="term" value="C:cytoplasm"/>
    <property type="evidence" value="ECO:0007669"/>
    <property type="project" value="TreeGrafter"/>
</dbReference>
<sequence>MSLPVIKILVVGGSYGGNTFLKFFLKLVEKYEGNSPRFDITLVEPRRGFINILAIPKAVLDPEFAKTTYATIENMGLPFDFLDSTSTTSDSSLRLRYIQGWCHELHENYAIVKPVDNSAELSKYEFDYCIYAAGRSRPWPFDPKGFDKKYYLEEMEKSTEKIKAANIISVIGAGAVGIEVAAELKTDFPEKKVLLIHPHDNLPPENRLSQIFKQKNLEFLKDVKVEVKLNTRVLKEVENGFLTTNGDFVESDLILWCSSKQNNLKPLLNNEKSPFKDCIDYKVDDIAINRNMQIIRYDESSYDFSNATVPAKFEKIFAIGDVSKIPAVKAAGGAYRQAIVAAENVMAIVRNELYNEQNELKMIDLWGAHMTLLVGPRHSVTQNDDELLLDNADTLKLYEDYCNDFVSKTQGIKFD</sequence>
<dbReference type="PRINTS" id="PR00368">
    <property type="entry name" value="FADPNR"/>
</dbReference>
<dbReference type="EMBL" id="KV454013">
    <property type="protein sequence ID" value="ODV95985.1"/>
    <property type="molecule type" value="Genomic_DNA"/>
</dbReference>
<name>A0A1E4TW47_PACTA</name>
<keyword evidence="2" id="KW-0285">Flavoprotein</keyword>